<dbReference type="GO" id="GO:0016831">
    <property type="term" value="F:carboxy-lyase activity"/>
    <property type="evidence" value="ECO:0007669"/>
    <property type="project" value="InterPro"/>
</dbReference>
<sequence>MQQRILDIHPHVISPDTDKYPRAPLGGNASGWSRARPATAEQLVAAMEEAGVAGAAIVQSSTCYGYDNAYVADTVAAHPDRFTGVFSIDVLAEDAPRQIRHWVDRKLSGLRLFTTGSTMSGQADWLADARSFPAWECAAELGIPVCVQMRPEGVPQLEVLLERFPGVRVILDHLMFVAMDDGPPYAAAGVLFRLAEHENVFLKLTTSSVRKAGTAPAAPDTFFPELVKHFGADRIAWGSNFPASEGSLKEMVGEAVRALSCLPDADRARIFGGTAETLYPALRNAGK</sequence>
<dbReference type="Gene3D" id="3.20.20.140">
    <property type="entry name" value="Metal-dependent hydrolases"/>
    <property type="match status" value="1"/>
</dbReference>
<feature type="domain" description="Amidohydrolase-related" evidence="2">
    <location>
        <begin position="20"/>
        <end position="280"/>
    </location>
</feature>
<dbReference type="InterPro" id="IPR006680">
    <property type="entry name" value="Amidohydro-rel"/>
</dbReference>
<evidence type="ECO:0000313" key="4">
    <source>
        <dbReference type="Proteomes" id="UP000277294"/>
    </source>
</evidence>
<dbReference type="EMBL" id="UWPJ01000005">
    <property type="protein sequence ID" value="VCU68186.1"/>
    <property type="molecule type" value="Genomic_DNA"/>
</dbReference>
<keyword evidence="1" id="KW-0456">Lyase</keyword>
<evidence type="ECO:0000256" key="1">
    <source>
        <dbReference type="ARBA" id="ARBA00023239"/>
    </source>
</evidence>
<dbReference type="GO" id="GO:0016787">
    <property type="term" value="F:hydrolase activity"/>
    <property type="evidence" value="ECO:0007669"/>
    <property type="project" value="UniProtKB-KW"/>
</dbReference>
<evidence type="ECO:0000259" key="2">
    <source>
        <dbReference type="Pfam" id="PF04909"/>
    </source>
</evidence>
<gene>
    <name evidence="3" type="ORF">PIGHUM_00236</name>
</gene>
<name>A0A3P4AXU6_9BURK</name>
<evidence type="ECO:0000313" key="3">
    <source>
        <dbReference type="EMBL" id="VCU68186.1"/>
    </source>
</evidence>
<dbReference type="OrthoDB" id="8628355at2"/>
<reference evidence="3 4" key="1">
    <citation type="submission" date="2018-10" db="EMBL/GenBank/DDBJ databases">
        <authorList>
            <person name="Criscuolo A."/>
        </authorList>
    </citation>
    <scope>NUCLEOTIDE SEQUENCE [LARGE SCALE GENOMIC DNA]</scope>
    <source>
        <strain evidence="3">DnA1</strain>
    </source>
</reference>
<dbReference type="Proteomes" id="UP000277294">
    <property type="component" value="Unassembled WGS sequence"/>
</dbReference>
<organism evidence="3 4">
    <name type="scientific">Pigmentiphaga humi</name>
    <dbReference type="NCBI Taxonomy" id="2478468"/>
    <lineage>
        <taxon>Bacteria</taxon>
        <taxon>Pseudomonadati</taxon>
        <taxon>Pseudomonadota</taxon>
        <taxon>Betaproteobacteria</taxon>
        <taxon>Burkholderiales</taxon>
        <taxon>Alcaligenaceae</taxon>
        <taxon>Pigmentiphaga</taxon>
    </lineage>
</organism>
<dbReference type="InterPro" id="IPR032465">
    <property type="entry name" value="ACMSD"/>
</dbReference>
<dbReference type="Pfam" id="PF04909">
    <property type="entry name" value="Amidohydro_2"/>
    <property type="match status" value="1"/>
</dbReference>
<keyword evidence="4" id="KW-1185">Reference proteome</keyword>
<dbReference type="InterPro" id="IPR032466">
    <property type="entry name" value="Metal_Hydrolase"/>
</dbReference>
<proteinExistence type="predicted"/>
<dbReference type="RefSeq" id="WP_124077420.1">
    <property type="nucleotide sequence ID" value="NZ_UWPJ01000005.1"/>
</dbReference>
<accession>A0A3P4AXU6</accession>
<protein>
    <submittedName>
        <fullName evidence="3">Amidohydrolase</fullName>
    </submittedName>
</protein>
<dbReference type="PANTHER" id="PTHR21240">
    <property type="entry name" value="2-AMINO-3-CARBOXYLMUCONATE-6-SEMIALDEHYDE DECARBOXYLASE"/>
    <property type="match status" value="1"/>
</dbReference>
<keyword evidence="3" id="KW-0378">Hydrolase</keyword>
<dbReference type="SUPFAM" id="SSF51556">
    <property type="entry name" value="Metallo-dependent hydrolases"/>
    <property type="match status" value="1"/>
</dbReference>
<dbReference type="AlphaFoldDB" id="A0A3P4AXU6"/>